<keyword evidence="6 9" id="KW-1133">Transmembrane helix</keyword>
<proteinExistence type="inferred from homology"/>
<dbReference type="EMBL" id="MAVT02002166">
    <property type="protein sequence ID" value="POS69562.1"/>
    <property type="molecule type" value="Genomic_DNA"/>
</dbReference>
<evidence type="ECO:0000256" key="6">
    <source>
        <dbReference type="ARBA" id="ARBA00022989"/>
    </source>
</evidence>
<feature type="transmembrane region" description="Helical" evidence="9">
    <location>
        <begin position="616"/>
        <end position="636"/>
    </location>
</feature>
<feature type="transmembrane region" description="Helical" evidence="9">
    <location>
        <begin position="473"/>
        <end position="493"/>
    </location>
</feature>
<feature type="transmembrane region" description="Helical" evidence="9">
    <location>
        <begin position="558"/>
        <end position="577"/>
    </location>
</feature>
<feature type="region of interest" description="Disordered" evidence="8">
    <location>
        <begin position="151"/>
        <end position="185"/>
    </location>
</feature>
<evidence type="ECO:0000256" key="8">
    <source>
        <dbReference type="SAM" id="MobiDB-lite"/>
    </source>
</evidence>
<dbReference type="InterPro" id="IPR013057">
    <property type="entry name" value="AA_transpt_TM"/>
</dbReference>
<name>A0A2P5HH40_DIAHE</name>
<reference evidence="11" key="1">
    <citation type="submission" date="2017-09" db="EMBL/GenBank/DDBJ databases">
        <title>Polyketide synthases of a Diaporthe helianthi virulent isolate.</title>
        <authorList>
            <person name="Baroncelli R."/>
        </authorList>
    </citation>
    <scope>NUCLEOTIDE SEQUENCE [LARGE SCALE GENOMIC DNA]</scope>
    <source>
        <strain evidence="11">7/96</strain>
    </source>
</reference>
<feature type="compositionally biased region" description="Polar residues" evidence="8">
    <location>
        <begin position="1"/>
        <end position="14"/>
    </location>
</feature>
<dbReference type="GO" id="GO:0005774">
    <property type="term" value="C:vacuolar membrane"/>
    <property type="evidence" value="ECO:0007669"/>
    <property type="project" value="TreeGrafter"/>
</dbReference>
<dbReference type="Pfam" id="PF01490">
    <property type="entry name" value="Aa_trans"/>
    <property type="match status" value="1"/>
</dbReference>
<evidence type="ECO:0000256" key="9">
    <source>
        <dbReference type="SAM" id="Phobius"/>
    </source>
</evidence>
<dbReference type="Proteomes" id="UP000094444">
    <property type="component" value="Unassembled WGS sequence"/>
</dbReference>
<dbReference type="AlphaFoldDB" id="A0A2P5HH40"/>
<evidence type="ECO:0000313" key="12">
    <source>
        <dbReference type="Proteomes" id="UP000094444"/>
    </source>
</evidence>
<dbReference type="PANTHER" id="PTHR22950:SF692">
    <property type="entry name" value="TRANSMEMBRANE AMINO ACID TRANSPORTER FAMILY PROTEIN"/>
    <property type="match status" value="1"/>
</dbReference>
<gene>
    <name evidence="11" type="ORF">DHEL01_v212043</name>
</gene>
<accession>A0A2P5HH40</accession>
<evidence type="ECO:0000259" key="10">
    <source>
        <dbReference type="Pfam" id="PF01490"/>
    </source>
</evidence>
<feature type="transmembrane region" description="Helical" evidence="9">
    <location>
        <begin position="676"/>
        <end position="696"/>
    </location>
</feature>
<dbReference type="InParanoid" id="A0A2P5HH40"/>
<feature type="transmembrane region" description="Helical" evidence="9">
    <location>
        <begin position="642"/>
        <end position="664"/>
    </location>
</feature>
<dbReference type="FunCoup" id="A0A2P5HH40">
    <property type="interactions" value="347"/>
</dbReference>
<comment type="similarity">
    <text evidence="2">Belongs to the amino acid/polyamine transporter 2 family.</text>
</comment>
<feature type="transmembrane region" description="Helical" evidence="9">
    <location>
        <begin position="432"/>
        <end position="453"/>
    </location>
</feature>
<evidence type="ECO:0000313" key="11">
    <source>
        <dbReference type="EMBL" id="POS69562.1"/>
    </source>
</evidence>
<keyword evidence="7 9" id="KW-0472">Membrane</keyword>
<evidence type="ECO:0000256" key="5">
    <source>
        <dbReference type="ARBA" id="ARBA00022970"/>
    </source>
</evidence>
<evidence type="ECO:0000256" key="4">
    <source>
        <dbReference type="ARBA" id="ARBA00022692"/>
    </source>
</evidence>
<dbReference type="PANTHER" id="PTHR22950">
    <property type="entry name" value="AMINO ACID TRANSPORTER"/>
    <property type="match status" value="1"/>
</dbReference>
<keyword evidence="3" id="KW-0813">Transport</keyword>
<dbReference type="OrthoDB" id="655540at2759"/>
<feature type="transmembrane region" description="Helical" evidence="9">
    <location>
        <begin position="403"/>
        <end position="425"/>
    </location>
</feature>
<feature type="compositionally biased region" description="Low complexity" evidence="8">
    <location>
        <begin position="24"/>
        <end position="34"/>
    </location>
</feature>
<feature type="region of interest" description="Disordered" evidence="8">
    <location>
        <begin position="1"/>
        <end position="61"/>
    </location>
</feature>
<evidence type="ECO:0000256" key="2">
    <source>
        <dbReference type="ARBA" id="ARBA00008066"/>
    </source>
</evidence>
<feature type="transmembrane region" description="Helical" evidence="9">
    <location>
        <begin position="376"/>
        <end position="397"/>
    </location>
</feature>
<keyword evidence="5" id="KW-0029">Amino-acid transport</keyword>
<evidence type="ECO:0000256" key="3">
    <source>
        <dbReference type="ARBA" id="ARBA00022448"/>
    </source>
</evidence>
<feature type="domain" description="Amino acid transporter transmembrane" evidence="10">
    <location>
        <begin position="297"/>
        <end position="694"/>
    </location>
</feature>
<evidence type="ECO:0000256" key="1">
    <source>
        <dbReference type="ARBA" id="ARBA00004141"/>
    </source>
</evidence>
<keyword evidence="4 9" id="KW-0812">Transmembrane</keyword>
<organism evidence="11 12">
    <name type="scientific">Diaporthe helianthi</name>
    <dbReference type="NCBI Taxonomy" id="158607"/>
    <lineage>
        <taxon>Eukaryota</taxon>
        <taxon>Fungi</taxon>
        <taxon>Dikarya</taxon>
        <taxon>Ascomycota</taxon>
        <taxon>Pezizomycotina</taxon>
        <taxon>Sordariomycetes</taxon>
        <taxon>Sordariomycetidae</taxon>
        <taxon>Diaporthales</taxon>
        <taxon>Diaporthaceae</taxon>
        <taxon>Diaporthe</taxon>
    </lineage>
</organism>
<sequence length="706" mass="76140">MSGSSRSRNPSTWDQYERGGSPGRGSVSSNGGRSVAFDDEYLDHSSTAGPDDRDYSNMRHRRSSVTHRLSALGDVGGVNSIRSFARSWQRAAGFQEVIPQRSSFVLAPEQDPIGAHDGLQYGRSDEEGGHVGYPQGSAPRVSLLRQHLEAVPGSSVRDDSPEQGMSEARPLLEPGRHPSTGSFRDRERKALDNELGRTISISSGTPTSHSIFAVPPQLATPDVVGSYNDFAGSYGSYRTYGTRASDDSFGRASMAQAAEMWRQQQASGNVPDGETQPILVKEIEDRDGKIVLTVEGQSTLPQTIFNSTNVLIGVGLLSLPMGIKYAGWLCGMLILFAAAAVTSYTAKLLAKCMDLDPSLITFSDLAYISFGRNARIATSILFTLELIAACVALLVLFADSMELLFQGILSGTQWKIVCAVILIPLNFLPLRFLSFTSIVGIACCFTIVALVIIDGLIKPHSPGSLLEPATTYLFPANWLTLPLSFGLLMSPWGGHGVFPSIYRDMRHPHKYGRALKVTFSFTYLLDATAAVVGILMFGDDVMDAITSNILTTSGYPQGISYVLCGAIAIIPLTKIPLNARPIVATLEVLLGVHQQALAESSTIVGMSSYFRGISKIVIRIATILIFLAISIVFPAFDSIMAFMGSALCFTICVTLPLSFYLRLFRGEIAGLERASIYVLLVVSIVVSTVGTVFSLLPRSALGLDEK</sequence>
<feature type="transmembrane region" description="Helical" evidence="9">
    <location>
        <begin position="325"/>
        <end position="346"/>
    </location>
</feature>
<feature type="transmembrane region" description="Helical" evidence="9">
    <location>
        <begin position="514"/>
        <end position="538"/>
    </location>
</feature>
<dbReference type="GO" id="GO:0015179">
    <property type="term" value="F:L-amino acid transmembrane transporter activity"/>
    <property type="evidence" value="ECO:0007669"/>
    <property type="project" value="TreeGrafter"/>
</dbReference>
<keyword evidence="12" id="KW-1185">Reference proteome</keyword>
<comment type="subcellular location">
    <subcellularLocation>
        <location evidence="1">Membrane</location>
        <topology evidence="1">Multi-pass membrane protein</topology>
    </subcellularLocation>
</comment>
<dbReference type="STRING" id="158607.A0A2P5HH40"/>
<protein>
    <submittedName>
        <fullName evidence="11">Transmembrane amino acid transporter</fullName>
    </submittedName>
</protein>
<comment type="caution">
    <text evidence="11">The sequence shown here is derived from an EMBL/GenBank/DDBJ whole genome shotgun (WGS) entry which is preliminary data.</text>
</comment>
<evidence type="ECO:0000256" key="7">
    <source>
        <dbReference type="ARBA" id="ARBA00023136"/>
    </source>
</evidence>